<feature type="chain" id="PRO_5031035258" description="Up-regulated in Daf-2 domain-containing protein" evidence="1">
    <location>
        <begin position="24"/>
        <end position="725"/>
    </location>
</feature>
<accession>A0A7S4R9L6</accession>
<evidence type="ECO:0000313" key="3">
    <source>
        <dbReference type="EMBL" id="CAE4605295.1"/>
    </source>
</evidence>
<organism evidence="3">
    <name type="scientific">Alexandrium monilatum</name>
    <dbReference type="NCBI Taxonomy" id="311494"/>
    <lineage>
        <taxon>Eukaryota</taxon>
        <taxon>Sar</taxon>
        <taxon>Alveolata</taxon>
        <taxon>Dinophyceae</taxon>
        <taxon>Gonyaulacales</taxon>
        <taxon>Pyrocystaceae</taxon>
        <taxon>Alexandrium</taxon>
    </lineage>
</organism>
<proteinExistence type="predicted"/>
<sequence>MCLSGAATPQVLLWLTCLLGASAKRTHADIKRHVLDSNSTGLPVNVGIQVENDTPYDIDQLLLIHKFNGVDPPVHVLQWDDVKSKALTPPKEVTTTTGFGLRNDWWIMSWKFKAKKGQRCPCCKKKNGACEMWVTDPKNALGQFFLDPVSYVKIVGGIINSLVVAMSCGAAATAGTALMVSIADLLTDTLTADESTEGLMDFGIGEEDVTNWQEKRRPIRVRIKAAWQVGDRVTWTGSDKDIPEGVVGEVTKVDDDHWGTLYRIEGTFPVQNQSKHESWMFLERQLRHAFRAGDIVTTVDDASQVGKVVEYSSNGYVGVQFLTGLRWLPSQQLELHTVRFLDSEDNPPSFKVEILEFQPPELTTEEQVGRRGVNKWTAPRAIRRQETIHASAMPCADEYDTSLAQEVPITVVNRATRTIKRWGLLHKFNSLTPPVDILDSDAPLPPGGSSWARPVPNASLAGKKLVVNRDRTPVLWDAATWDVLAVLNEGKSVVAKGDSVTHSDGSTVVPLEPIGVIQLTSVNILGDADPMSVRTETGLTFHNDWWTIAWSFEGEGELGCEVRTAMEVGFFKGLTENPKQRLLNLALVAATDAMQVPVFWAGVLDVVQYFIEKDIRNDNLLQMPTRPAYYLFGLQLLNLLSKGTSTQGYRKCNLSKRDVKRGSMGKPVEIEIRDDRVVIKADGGDRECELEIADKGCLHTPECSEAQVCKDAAARQNFEKSEDIV</sequence>
<dbReference type="Gene3D" id="2.60.40.3820">
    <property type="match status" value="1"/>
</dbReference>
<keyword evidence="1" id="KW-0732">Signal</keyword>
<dbReference type="AlphaFoldDB" id="A0A7S4R9L6"/>
<protein>
    <recommendedName>
        <fullName evidence="2">Up-regulated in Daf-2 domain-containing protein</fullName>
    </recommendedName>
</protein>
<feature type="domain" description="Up-regulated in Daf-2" evidence="2">
    <location>
        <begin position="48"/>
        <end position="203"/>
    </location>
</feature>
<gene>
    <name evidence="3" type="ORF">AMON00008_LOCUS31066</name>
</gene>
<evidence type="ECO:0000259" key="2">
    <source>
        <dbReference type="Pfam" id="PF18457"/>
    </source>
</evidence>
<dbReference type="Pfam" id="PF18457">
    <property type="entry name" value="PUD1_2"/>
    <property type="match status" value="1"/>
</dbReference>
<name>A0A7S4R9L6_9DINO</name>
<evidence type="ECO:0000256" key="1">
    <source>
        <dbReference type="SAM" id="SignalP"/>
    </source>
</evidence>
<feature type="signal peptide" evidence="1">
    <location>
        <begin position="1"/>
        <end position="23"/>
    </location>
</feature>
<reference evidence="3" key="1">
    <citation type="submission" date="2021-01" db="EMBL/GenBank/DDBJ databases">
        <authorList>
            <person name="Corre E."/>
            <person name="Pelletier E."/>
            <person name="Niang G."/>
            <person name="Scheremetjew M."/>
            <person name="Finn R."/>
            <person name="Kale V."/>
            <person name="Holt S."/>
            <person name="Cochrane G."/>
            <person name="Meng A."/>
            <person name="Brown T."/>
            <person name="Cohen L."/>
        </authorList>
    </citation>
    <scope>NUCLEOTIDE SEQUENCE</scope>
    <source>
        <strain evidence="3">CCMP3105</strain>
    </source>
</reference>
<dbReference type="EMBL" id="HBNR01044646">
    <property type="protein sequence ID" value="CAE4605295.1"/>
    <property type="molecule type" value="Transcribed_RNA"/>
</dbReference>
<dbReference type="InterPro" id="IPR041157">
    <property type="entry name" value="PUD1/2"/>
</dbReference>